<organism evidence="2 3">
    <name type="scientific">Erythroxylum novogranatense</name>
    <dbReference type="NCBI Taxonomy" id="1862640"/>
    <lineage>
        <taxon>Eukaryota</taxon>
        <taxon>Viridiplantae</taxon>
        <taxon>Streptophyta</taxon>
        <taxon>Embryophyta</taxon>
        <taxon>Tracheophyta</taxon>
        <taxon>Spermatophyta</taxon>
        <taxon>Magnoliopsida</taxon>
        <taxon>eudicotyledons</taxon>
        <taxon>Gunneridae</taxon>
        <taxon>Pentapetalae</taxon>
        <taxon>rosids</taxon>
        <taxon>fabids</taxon>
        <taxon>Malpighiales</taxon>
        <taxon>Erythroxylaceae</taxon>
        <taxon>Erythroxylum</taxon>
    </lineage>
</organism>
<dbReference type="Proteomes" id="UP001159364">
    <property type="component" value="Linkage Group LG02"/>
</dbReference>
<sequence length="81" mass="8481">MRSPKKKQITCVPYFPVNSSACLGLAALFNARPTKRSADLLQTLGDTLPQERTITGSSSYGGYGGNSGGDGQIMPRGTTVS</sequence>
<name>A0AAV8U4U6_9ROSI</name>
<evidence type="ECO:0000313" key="2">
    <source>
        <dbReference type="EMBL" id="KAJ8773244.1"/>
    </source>
</evidence>
<gene>
    <name evidence="2" type="ORF">K2173_028421</name>
</gene>
<dbReference type="EMBL" id="JAIWQS010000002">
    <property type="protein sequence ID" value="KAJ8773244.1"/>
    <property type="molecule type" value="Genomic_DNA"/>
</dbReference>
<evidence type="ECO:0000313" key="3">
    <source>
        <dbReference type="Proteomes" id="UP001159364"/>
    </source>
</evidence>
<feature type="region of interest" description="Disordered" evidence="1">
    <location>
        <begin position="51"/>
        <end position="81"/>
    </location>
</feature>
<evidence type="ECO:0000256" key="1">
    <source>
        <dbReference type="SAM" id="MobiDB-lite"/>
    </source>
</evidence>
<comment type="caution">
    <text evidence="2">The sequence shown here is derived from an EMBL/GenBank/DDBJ whole genome shotgun (WGS) entry which is preliminary data.</text>
</comment>
<feature type="compositionally biased region" description="Gly residues" evidence="1">
    <location>
        <begin position="59"/>
        <end position="71"/>
    </location>
</feature>
<dbReference type="AlphaFoldDB" id="A0AAV8U4U6"/>
<reference evidence="2 3" key="1">
    <citation type="submission" date="2021-09" db="EMBL/GenBank/DDBJ databases">
        <title>Genomic insights and catalytic innovation underlie evolution of tropane alkaloids biosynthesis.</title>
        <authorList>
            <person name="Wang Y.-J."/>
            <person name="Tian T."/>
            <person name="Huang J.-P."/>
            <person name="Huang S.-X."/>
        </authorList>
    </citation>
    <scope>NUCLEOTIDE SEQUENCE [LARGE SCALE GENOMIC DNA]</scope>
    <source>
        <strain evidence="2">KIB-2018</strain>
        <tissue evidence="2">Leaf</tissue>
    </source>
</reference>
<keyword evidence="3" id="KW-1185">Reference proteome</keyword>
<accession>A0AAV8U4U6</accession>
<protein>
    <submittedName>
        <fullName evidence="2">Uncharacterized protein</fullName>
    </submittedName>
</protein>
<proteinExistence type="predicted"/>